<reference evidence="7 8" key="1">
    <citation type="submission" date="2014-10" db="EMBL/GenBank/DDBJ databases">
        <title>Genome sequence of Erwinia typographi M043b.</title>
        <authorList>
            <person name="Chan K.-G."/>
            <person name="Tan W.-S."/>
        </authorList>
    </citation>
    <scope>NUCLEOTIDE SEQUENCE [LARGE SCALE GENOMIC DNA]</scope>
    <source>
        <strain evidence="7 8">M043b</strain>
    </source>
</reference>
<evidence type="ECO:0000256" key="4">
    <source>
        <dbReference type="RuleBase" id="RU003719"/>
    </source>
</evidence>
<name>A0A0A3ZBZ0_9GAMM</name>
<dbReference type="PANTHER" id="PTHR10996:SF178">
    <property type="entry name" value="2-HYDROXYACID DEHYDROGENASE YGL185C-RELATED"/>
    <property type="match status" value="1"/>
</dbReference>
<dbReference type="SUPFAM" id="SSF52283">
    <property type="entry name" value="Formate/glycerate dehydrogenase catalytic domain-like"/>
    <property type="match status" value="1"/>
</dbReference>
<dbReference type="PANTHER" id="PTHR10996">
    <property type="entry name" value="2-HYDROXYACID DEHYDROGENASE-RELATED"/>
    <property type="match status" value="1"/>
</dbReference>
<dbReference type="Pfam" id="PF02826">
    <property type="entry name" value="2-Hacid_dh_C"/>
    <property type="match status" value="1"/>
</dbReference>
<dbReference type="eggNOG" id="COG1052">
    <property type="taxonomic scope" value="Bacteria"/>
</dbReference>
<dbReference type="STRING" id="371042.NG99_05845"/>
<dbReference type="Proteomes" id="UP000030351">
    <property type="component" value="Unassembled WGS sequence"/>
</dbReference>
<dbReference type="SUPFAM" id="SSF51735">
    <property type="entry name" value="NAD(P)-binding Rossmann-fold domains"/>
    <property type="match status" value="1"/>
</dbReference>
<dbReference type="InterPro" id="IPR036291">
    <property type="entry name" value="NAD(P)-bd_dom_sf"/>
</dbReference>
<evidence type="ECO:0000259" key="5">
    <source>
        <dbReference type="Pfam" id="PF00389"/>
    </source>
</evidence>
<feature type="domain" description="D-isomer specific 2-hydroxyacid dehydrogenase catalytic" evidence="5">
    <location>
        <begin position="20"/>
        <end position="309"/>
    </location>
</feature>
<keyword evidence="1" id="KW-0521">NADP</keyword>
<dbReference type="OrthoDB" id="9805416at2"/>
<proteinExistence type="inferred from homology"/>
<sequence length="313" mass="33379">MKMKVLKQAFLPAPLLSDLQQRYEVVEFSLLTSSDFAGMAADFQVLLTNGEAVVTRELMASLPNLALIAVFGVGYDGVDVQAAKEHQVKVTHTPDVLTEDVADLAIGLMLSTSRQIPGAQAFIQQGKWPQASYPWTRKVSGSALGIVGLGRIGLAAAKRAQAFDMSIAYCNRTPLGNVAYRYQPDVVALARESDFLLVCAPGTASNRHLINREVLEALGSEGILINVGRGSVVDEQALIAALDAGTLGGAGLDVFSEEPQVPSALFHRPNVVLTPHIASATWSTRLAMSQLVAKNVDAFFNGQPLATPVPESR</sequence>
<dbReference type="RefSeq" id="WP_034889310.1">
    <property type="nucleotide sequence ID" value="NZ_JRUQ01000019.1"/>
</dbReference>
<dbReference type="GO" id="GO:0030267">
    <property type="term" value="F:glyoxylate reductase (NADPH) activity"/>
    <property type="evidence" value="ECO:0007669"/>
    <property type="project" value="TreeGrafter"/>
</dbReference>
<keyword evidence="2 4" id="KW-0560">Oxidoreductase</keyword>
<comment type="similarity">
    <text evidence="4">Belongs to the D-isomer specific 2-hydroxyacid dehydrogenase family.</text>
</comment>
<evidence type="ECO:0000313" key="7">
    <source>
        <dbReference type="EMBL" id="KGT95146.1"/>
    </source>
</evidence>
<feature type="domain" description="D-isomer specific 2-hydroxyacid dehydrogenase NAD-binding" evidence="6">
    <location>
        <begin position="106"/>
        <end position="278"/>
    </location>
</feature>
<gene>
    <name evidence="7" type="ORF">NG99_05845</name>
</gene>
<organism evidence="7 8">
    <name type="scientific">Erwinia typographi</name>
    <dbReference type="NCBI Taxonomy" id="371042"/>
    <lineage>
        <taxon>Bacteria</taxon>
        <taxon>Pseudomonadati</taxon>
        <taxon>Pseudomonadota</taxon>
        <taxon>Gammaproteobacteria</taxon>
        <taxon>Enterobacterales</taxon>
        <taxon>Erwiniaceae</taxon>
        <taxon>Erwinia</taxon>
    </lineage>
</organism>
<evidence type="ECO:0000259" key="6">
    <source>
        <dbReference type="Pfam" id="PF02826"/>
    </source>
</evidence>
<dbReference type="CDD" id="cd12156">
    <property type="entry name" value="HPPR"/>
    <property type="match status" value="1"/>
</dbReference>
<dbReference type="AlphaFoldDB" id="A0A0A3ZBZ0"/>
<dbReference type="GO" id="GO:0016618">
    <property type="term" value="F:hydroxypyruvate reductase [NAD(P)H] activity"/>
    <property type="evidence" value="ECO:0007669"/>
    <property type="project" value="TreeGrafter"/>
</dbReference>
<dbReference type="Gene3D" id="3.40.50.720">
    <property type="entry name" value="NAD(P)-binding Rossmann-like Domain"/>
    <property type="match status" value="2"/>
</dbReference>
<accession>A0A0A3ZBZ0</accession>
<dbReference type="InterPro" id="IPR006140">
    <property type="entry name" value="D-isomer_DH_NAD-bd"/>
</dbReference>
<protein>
    <submittedName>
        <fullName evidence="7">Hydroxyacid dehydrogenase</fullName>
    </submittedName>
</protein>
<dbReference type="Pfam" id="PF00389">
    <property type="entry name" value="2-Hacid_dh"/>
    <property type="match status" value="1"/>
</dbReference>
<comment type="caution">
    <text evidence="7">The sequence shown here is derived from an EMBL/GenBank/DDBJ whole genome shotgun (WGS) entry which is preliminary data.</text>
</comment>
<keyword evidence="3" id="KW-0520">NAD</keyword>
<dbReference type="InterPro" id="IPR050223">
    <property type="entry name" value="D-isomer_2-hydroxyacid_DH"/>
</dbReference>
<keyword evidence="8" id="KW-1185">Reference proteome</keyword>
<dbReference type="EMBL" id="JRUQ01000019">
    <property type="protein sequence ID" value="KGT95146.1"/>
    <property type="molecule type" value="Genomic_DNA"/>
</dbReference>
<dbReference type="GO" id="GO:0051287">
    <property type="term" value="F:NAD binding"/>
    <property type="evidence" value="ECO:0007669"/>
    <property type="project" value="InterPro"/>
</dbReference>
<dbReference type="InterPro" id="IPR006139">
    <property type="entry name" value="D-isomer_2_OHA_DH_cat_dom"/>
</dbReference>
<evidence type="ECO:0000256" key="2">
    <source>
        <dbReference type="ARBA" id="ARBA00023002"/>
    </source>
</evidence>
<evidence type="ECO:0000313" key="8">
    <source>
        <dbReference type="Proteomes" id="UP000030351"/>
    </source>
</evidence>
<dbReference type="FunFam" id="3.40.50.720:FF:000213">
    <property type="entry name" value="Putative 2-hydroxyacid dehydrogenase"/>
    <property type="match status" value="1"/>
</dbReference>
<evidence type="ECO:0000256" key="3">
    <source>
        <dbReference type="ARBA" id="ARBA00023027"/>
    </source>
</evidence>
<evidence type="ECO:0000256" key="1">
    <source>
        <dbReference type="ARBA" id="ARBA00022857"/>
    </source>
</evidence>
<dbReference type="GO" id="GO:0005829">
    <property type="term" value="C:cytosol"/>
    <property type="evidence" value="ECO:0007669"/>
    <property type="project" value="TreeGrafter"/>
</dbReference>